<evidence type="ECO:0000313" key="4">
    <source>
        <dbReference type="EMBL" id="MFC7580637.1"/>
    </source>
</evidence>
<dbReference type="InterPro" id="IPR051545">
    <property type="entry name" value="NAD(P)H_dehydrogenase_qn"/>
</dbReference>
<reference evidence="5" key="1">
    <citation type="journal article" date="2019" name="Int. J. Syst. Evol. Microbiol.">
        <title>The Global Catalogue of Microorganisms (GCM) 10K type strain sequencing project: providing services to taxonomists for standard genome sequencing and annotation.</title>
        <authorList>
            <consortium name="The Broad Institute Genomics Platform"/>
            <consortium name="The Broad Institute Genome Sequencing Center for Infectious Disease"/>
            <person name="Wu L."/>
            <person name="Ma J."/>
        </authorList>
    </citation>
    <scope>NUCLEOTIDE SEQUENCE [LARGE SCALE GENOMIC DNA]</scope>
    <source>
        <strain evidence="5">CCUG 56698</strain>
    </source>
</reference>
<evidence type="ECO:0000256" key="2">
    <source>
        <dbReference type="ARBA" id="ARBA00023002"/>
    </source>
</evidence>
<proteinExistence type="inferred from homology"/>
<dbReference type="EMBL" id="JBHTEF010000001">
    <property type="protein sequence ID" value="MFC7580637.1"/>
    <property type="molecule type" value="Genomic_DNA"/>
</dbReference>
<dbReference type="EC" id="1.-.-.-" evidence="4"/>
<dbReference type="InterPro" id="IPR029039">
    <property type="entry name" value="Flavoprotein-like_sf"/>
</dbReference>
<dbReference type="EC" id="1.6.99.-" evidence="4"/>
<evidence type="ECO:0000313" key="5">
    <source>
        <dbReference type="Proteomes" id="UP001596527"/>
    </source>
</evidence>
<dbReference type="Pfam" id="PF02525">
    <property type="entry name" value="Flavodoxin_2"/>
    <property type="match status" value="1"/>
</dbReference>
<keyword evidence="5" id="KW-1185">Reference proteome</keyword>
<dbReference type="SUPFAM" id="SSF52218">
    <property type="entry name" value="Flavoproteins"/>
    <property type="match status" value="1"/>
</dbReference>
<dbReference type="RefSeq" id="WP_380972875.1">
    <property type="nucleotide sequence ID" value="NZ_JBHTEF010000001.1"/>
</dbReference>
<dbReference type="GO" id="GO:0016491">
    <property type="term" value="F:oxidoreductase activity"/>
    <property type="evidence" value="ECO:0007669"/>
    <property type="project" value="UniProtKB-KW"/>
</dbReference>
<dbReference type="Gene3D" id="3.40.50.360">
    <property type="match status" value="1"/>
</dbReference>
<dbReference type="InterPro" id="IPR003680">
    <property type="entry name" value="Flavodoxin_fold"/>
</dbReference>
<comment type="caution">
    <text evidence="4">The sequence shown here is derived from an EMBL/GenBank/DDBJ whole genome shotgun (WGS) entry which is preliminary data.</text>
</comment>
<organism evidence="4 5">
    <name type="scientific">Schaalia naturae</name>
    <dbReference type="NCBI Taxonomy" id="635203"/>
    <lineage>
        <taxon>Bacteria</taxon>
        <taxon>Bacillati</taxon>
        <taxon>Actinomycetota</taxon>
        <taxon>Actinomycetes</taxon>
        <taxon>Actinomycetales</taxon>
        <taxon>Actinomycetaceae</taxon>
        <taxon>Schaalia</taxon>
    </lineage>
</organism>
<name>A0ABW2SKI6_9ACTO</name>
<sequence>MTGQTSAPPTPLTVIVYAHPYPGSFSRAVLEAATAGAADAGRETAVIDLCADGFAPAYDESELALFHEGGTRDPLVERYQRLLERADALVLIAPVWWNDIPAILKGFIDKVMKQKWAYEPTATGTRGVLGTWIRSVTVLTTSTSPTWYLRAACGNPIGSVLLGSTFRQLGVRRRRWLNLGRISGGGAQRRGKHLARVRREIAALA</sequence>
<dbReference type="Proteomes" id="UP001596527">
    <property type="component" value="Unassembled WGS sequence"/>
</dbReference>
<accession>A0ABW2SKI6</accession>
<dbReference type="PANTHER" id="PTHR10204">
    <property type="entry name" value="NAD P H OXIDOREDUCTASE-RELATED"/>
    <property type="match status" value="1"/>
</dbReference>
<feature type="domain" description="Flavodoxin-like fold" evidence="3">
    <location>
        <begin position="13"/>
        <end position="200"/>
    </location>
</feature>
<protein>
    <submittedName>
        <fullName evidence="4">NAD(P)H-dependent oxidoreductase</fullName>
        <ecNumber evidence="4">1.-.-.-</ecNumber>
        <ecNumber evidence="4">1.6.99.-</ecNumber>
    </submittedName>
</protein>
<dbReference type="PANTHER" id="PTHR10204:SF34">
    <property type="entry name" value="NAD(P)H DEHYDROGENASE [QUINONE] 1 ISOFORM 1"/>
    <property type="match status" value="1"/>
</dbReference>
<comment type="similarity">
    <text evidence="1">Belongs to the NAD(P)H dehydrogenase (quinone) family.</text>
</comment>
<evidence type="ECO:0000256" key="1">
    <source>
        <dbReference type="ARBA" id="ARBA00006252"/>
    </source>
</evidence>
<gene>
    <name evidence="4" type="ORF">ACFQWG_05360</name>
</gene>
<keyword evidence="2 4" id="KW-0560">Oxidoreductase</keyword>
<evidence type="ECO:0000259" key="3">
    <source>
        <dbReference type="Pfam" id="PF02525"/>
    </source>
</evidence>